<dbReference type="SUPFAM" id="SSF51395">
    <property type="entry name" value="FMN-linked oxidoreductases"/>
    <property type="match status" value="1"/>
</dbReference>
<dbReference type="eggNOG" id="KOG1399">
    <property type="taxonomic scope" value="Eukaryota"/>
</dbReference>
<dbReference type="Pfam" id="PF00743">
    <property type="entry name" value="FMO-like"/>
    <property type="match status" value="1"/>
</dbReference>
<dbReference type="GO" id="GO:0010181">
    <property type="term" value="F:FMN binding"/>
    <property type="evidence" value="ECO:0007669"/>
    <property type="project" value="InterPro"/>
</dbReference>
<dbReference type="GO" id="GO:0004499">
    <property type="term" value="F:N,N-dimethylaniline monooxygenase activity"/>
    <property type="evidence" value="ECO:0007669"/>
    <property type="project" value="InterPro"/>
</dbReference>
<dbReference type="Gene3D" id="3.20.20.70">
    <property type="entry name" value="Aldolase class I"/>
    <property type="match status" value="1"/>
</dbReference>
<dbReference type="PANTHER" id="PTHR43872">
    <property type="entry name" value="MONOOXYGENASE, PUTATIVE (AFU_ORTHOLOGUE AFUA_8G02570)-RELATED"/>
    <property type="match status" value="1"/>
</dbReference>
<dbReference type="SUPFAM" id="SSF51905">
    <property type="entry name" value="FAD/NAD(P)-binding domain"/>
    <property type="match status" value="1"/>
</dbReference>
<keyword evidence="5 7" id="KW-0503">Monooxygenase</keyword>
<comment type="caution">
    <text evidence="7">The sequence shown here is derived from an EMBL/GenBank/DDBJ whole genome shotgun (WGS) entry which is preliminary data.</text>
</comment>
<reference evidence="7 8" key="1">
    <citation type="submission" date="2012-10" db="EMBL/GenBank/DDBJ databases">
        <title>Genome sequencing and analysis of entomopathogenic fungi Beauveria bassiana D1-5.</title>
        <authorList>
            <person name="Li Q."/>
            <person name="Wang L."/>
            <person name="Zhang Z."/>
            <person name="Wang Q."/>
            <person name="Ren J."/>
            <person name="Wang M."/>
            <person name="Xu W."/>
            <person name="Wang J."/>
            <person name="Lu Y."/>
            <person name="Du Q."/>
            <person name="Sun Z."/>
        </authorList>
    </citation>
    <scope>NUCLEOTIDE SEQUENCE [LARGE SCALE GENOMIC DNA]</scope>
    <source>
        <strain evidence="7 8">D1-5</strain>
    </source>
</reference>
<dbReference type="STRING" id="1245745.A0A0A2VH91"/>
<dbReference type="CDD" id="cd04733">
    <property type="entry name" value="OYE_like_2_FMN"/>
    <property type="match status" value="1"/>
</dbReference>
<dbReference type="PANTHER" id="PTHR43872:SF1">
    <property type="entry name" value="MONOOXYGENASE, PUTATIVE (AFU_ORTHOLOGUE AFUA_8G02570)-RELATED"/>
    <property type="match status" value="1"/>
</dbReference>
<feature type="domain" description="NADH:flavin oxidoreductase/NADH oxidase N-terminal" evidence="6">
    <location>
        <begin position="10"/>
        <end position="365"/>
    </location>
</feature>
<evidence type="ECO:0000313" key="7">
    <source>
        <dbReference type="EMBL" id="KGQ07221.1"/>
    </source>
</evidence>
<evidence type="ECO:0000313" key="8">
    <source>
        <dbReference type="Proteomes" id="UP000030106"/>
    </source>
</evidence>
<dbReference type="Pfam" id="PF00724">
    <property type="entry name" value="Oxidored_FMN"/>
    <property type="match status" value="1"/>
</dbReference>
<dbReference type="GO" id="GO:0050661">
    <property type="term" value="F:NADP binding"/>
    <property type="evidence" value="ECO:0007669"/>
    <property type="project" value="InterPro"/>
</dbReference>
<comment type="cofactor">
    <cofactor evidence="1">
        <name>FAD</name>
        <dbReference type="ChEBI" id="CHEBI:57692"/>
    </cofactor>
</comment>
<dbReference type="InterPro" id="IPR051820">
    <property type="entry name" value="FAD-binding_MO"/>
</dbReference>
<gene>
    <name evidence="7" type="ORF">BBAD15_g7461</name>
</gene>
<evidence type="ECO:0000256" key="5">
    <source>
        <dbReference type="ARBA" id="ARBA00023033"/>
    </source>
</evidence>
<dbReference type="Gene3D" id="3.50.50.60">
    <property type="entry name" value="FAD/NAD(P)-binding domain"/>
    <property type="match status" value="3"/>
</dbReference>
<dbReference type="HOGENOM" id="CLU_315912_0_0_1"/>
<evidence type="ECO:0000256" key="4">
    <source>
        <dbReference type="ARBA" id="ARBA00023002"/>
    </source>
</evidence>
<dbReference type="InterPro" id="IPR020946">
    <property type="entry name" value="Flavin_mOase-like"/>
</dbReference>
<proteinExistence type="predicted"/>
<accession>A0A0A2VH91</accession>
<protein>
    <submittedName>
        <fullName evidence="7">FAD-containing monooxygenase EthA</fullName>
    </submittedName>
</protein>
<keyword evidence="2" id="KW-0285">Flavoprotein</keyword>
<dbReference type="EMBL" id="ANFO01000715">
    <property type="protein sequence ID" value="KGQ07221.1"/>
    <property type="molecule type" value="Genomic_DNA"/>
</dbReference>
<dbReference type="InterPro" id="IPR001155">
    <property type="entry name" value="OxRdtase_FMN_N"/>
</dbReference>
<evidence type="ECO:0000256" key="2">
    <source>
        <dbReference type="ARBA" id="ARBA00022630"/>
    </source>
</evidence>
<keyword evidence="3" id="KW-0274">FAD</keyword>
<organism evidence="7 8">
    <name type="scientific">Beauveria bassiana D1-5</name>
    <dbReference type="NCBI Taxonomy" id="1245745"/>
    <lineage>
        <taxon>Eukaryota</taxon>
        <taxon>Fungi</taxon>
        <taxon>Dikarya</taxon>
        <taxon>Ascomycota</taxon>
        <taxon>Pezizomycotina</taxon>
        <taxon>Sordariomycetes</taxon>
        <taxon>Hypocreomycetidae</taxon>
        <taxon>Hypocreales</taxon>
        <taxon>Cordycipitaceae</taxon>
        <taxon>Beauveria</taxon>
    </lineage>
</organism>
<dbReference type="InterPro" id="IPR036188">
    <property type="entry name" value="FAD/NAD-bd_sf"/>
</dbReference>
<keyword evidence="4" id="KW-0560">Oxidoreductase</keyword>
<evidence type="ECO:0000256" key="3">
    <source>
        <dbReference type="ARBA" id="ARBA00022827"/>
    </source>
</evidence>
<dbReference type="Proteomes" id="UP000030106">
    <property type="component" value="Unassembled WGS sequence"/>
</dbReference>
<dbReference type="InterPro" id="IPR013785">
    <property type="entry name" value="Aldolase_TIM"/>
</dbReference>
<evidence type="ECO:0000256" key="1">
    <source>
        <dbReference type="ARBA" id="ARBA00001974"/>
    </source>
</evidence>
<dbReference type="Pfam" id="PF13450">
    <property type="entry name" value="NAD_binding_8"/>
    <property type="match status" value="1"/>
</dbReference>
<evidence type="ECO:0000259" key="6">
    <source>
        <dbReference type="Pfam" id="PF00724"/>
    </source>
</evidence>
<name>A0A0A2VH91_BEABA</name>
<dbReference type="GO" id="GO:0050660">
    <property type="term" value="F:flavin adenine dinucleotide binding"/>
    <property type="evidence" value="ECO:0007669"/>
    <property type="project" value="InterPro"/>
</dbReference>
<sequence>MSKQSLEIANPITLPCGLTLRNRLAKASLAEGWAGRDRLPHDDLIETYRLWAEGDWGVIITGNVHVDSTYLGGPEDVSLNERISRNAHIEAWGRWAAASSERGTPTLVQINHPGRQSTIGAGTKGLFGKSIAPSAIGVDLGPGLVAKAASALVFGTPREMTDFEIDDVVRRFATTAQVAEAAGFAGVEIHAAHGYLLSAFLSARSNQRTDEYGGTPRKRARIVVETIRAIRAAVSSPKFCVGIKINSVDHQSAGELKGCLEQLTEITNAGVDFLEISGGSYENPTMVSSVVSEAGVKVSASTATREAFFLDFAHAIRQTFPELLLMVTGGFRSRLGLEHAVKSGACDLVGVGRPSVVEPRLPRSIVFNPDVQDEDARLPTKSFSQATLSRWLGIKGLGGGTETSQYTPPGRAACAVADGMPAPTSSPVQRTSHTDFDLIIVGAGIAGINAAYRFQTGGGTSHHHHHSSYAIFEARDAVGGTWDLFRYPGIRSDSDIFTFAFQWNTWPKKGTMASGAEIRAYIKESAQKTGIYDKIRFRHKIVAANWESEHSRWAITTTVPGGGGGTAQPKVYYSQFVYLATGYYDYETPLSTTIPGIENFQGKVLHPQFWPKDLDYTDKDVVIIGSGATAVTMVPSMTDKAKHVTMLQRSPTYIFPLPQHGTLAQIVLFLFPRPVSHLILRAGWILQLVFMIQFCKYFPGIVRRVIKHENVKRLTAEVPWDPHFNPRYNPWEQRLCASQDGDIFAALGTGKASVVTDTISVVTEKSIKLSSGSVLHPDIIVTATGLRLSFAGGMDITVDGQHMDQSKQFLWKGTMLQDIPNLFFTIGFENASWTLGCDCAAHLTVRVMEQLRQRGLRVAVPRMSASEQETMVPKPLFSLKATYLDKVNEQLPKGGSGVWAPRTNYPVDLWKSTYGDIETNLEMK</sequence>
<dbReference type="AlphaFoldDB" id="A0A0A2VH91"/>
<dbReference type="OrthoDB" id="66881at2759"/>